<dbReference type="EMBL" id="OIVN01002824">
    <property type="protein sequence ID" value="SPD06722.1"/>
    <property type="molecule type" value="Genomic_DNA"/>
</dbReference>
<gene>
    <name evidence="2" type="ORF">FSB_LOCUS34604</name>
</gene>
<feature type="compositionally biased region" description="Basic and acidic residues" evidence="1">
    <location>
        <begin position="699"/>
        <end position="709"/>
    </location>
</feature>
<feature type="compositionally biased region" description="Low complexity" evidence="1">
    <location>
        <begin position="286"/>
        <end position="300"/>
    </location>
</feature>
<feature type="region of interest" description="Disordered" evidence="1">
    <location>
        <begin position="285"/>
        <end position="363"/>
    </location>
</feature>
<evidence type="ECO:0000313" key="2">
    <source>
        <dbReference type="EMBL" id="SPD06722.1"/>
    </source>
</evidence>
<protein>
    <recommendedName>
        <fullName evidence="3">Ty3 transposon capsid-like protein domain-containing protein</fullName>
    </recommendedName>
</protein>
<sequence>MVMERRGGAQIGVLNEKAQGIQQQLEEHSNQFGLINVKLDRMESNFGEFKATFSGFQGTLSGFQLAFSGLQAMMEERLPKPAEPNVNQASSSTRVQGNLGDQMPRATREIHGVPLGAEMGNAMPMRPMNHDLRAQANQPRVEVQVGEGSCLHFKGILNAPYEEPWQGMRQGRQQGQQGQQAQLEPILGDFGDPIEERRKVGNNARFMPPFQGHFDAPYEEPWLGMRQGRQQGQQGQQAQLEPILGDFGDSIVESLCSSSNARPPPSFEGQCGLYGEEYWHEKRLPRQQPQGQQAQPQRRASQAREPRNAPWPQGDVVEPWYDHGGGKGNWGRARNYQGPQDRDPYGKNQDPLQRQQGRQAREPRAMELEFPRFKGGDPTSWMFRAIQYFEYYQVHDASKVVGIILLEQFNLGLGLLAYDDPMGLLIKLKHVNSIEEYKGLFESLSNRIRNLSSMHKLSCFMSGLKDEVRLAIKMQGPRTLGEAYALAKIQEQYLANVKGSTRPSYEANKDNWEQYSSQEVAAQILPKVAAQILPKVATQVDPKVIAQLDPKVAVQGDPKVATQLNPKVAAQMDPKVVDPKPTSAKPTMMVQKLTPKQMLERRRKGLCYYCDESWTMWHTCKAMKLYLIEEVQEEEGAYVTSYEEEERVQWCEERRNTKEESINKDIQVPSRYWLIGRSPLMKKHLTKKQLEDSSSIRPQQDHNLEDKVF</sequence>
<evidence type="ECO:0008006" key="3">
    <source>
        <dbReference type="Google" id="ProtNLM"/>
    </source>
</evidence>
<proteinExistence type="predicted"/>
<organism evidence="2">
    <name type="scientific">Fagus sylvatica</name>
    <name type="common">Beechnut</name>
    <dbReference type="NCBI Taxonomy" id="28930"/>
    <lineage>
        <taxon>Eukaryota</taxon>
        <taxon>Viridiplantae</taxon>
        <taxon>Streptophyta</taxon>
        <taxon>Embryophyta</taxon>
        <taxon>Tracheophyta</taxon>
        <taxon>Spermatophyta</taxon>
        <taxon>Magnoliopsida</taxon>
        <taxon>eudicotyledons</taxon>
        <taxon>Gunneridae</taxon>
        <taxon>Pentapetalae</taxon>
        <taxon>rosids</taxon>
        <taxon>fabids</taxon>
        <taxon>Fagales</taxon>
        <taxon>Fagaceae</taxon>
        <taxon>Fagus</taxon>
    </lineage>
</organism>
<evidence type="ECO:0000256" key="1">
    <source>
        <dbReference type="SAM" id="MobiDB-lite"/>
    </source>
</evidence>
<accession>A0A2N9H3V3</accession>
<reference evidence="2" key="1">
    <citation type="submission" date="2018-02" db="EMBL/GenBank/DDBJ databases">
        <authorList>
            <person name="Cohen D.B."/>
            <person name="Kent A.D."/>
        </authorList>
    </citation>
    <scope>NUCLEOTIDE SEQUENCE</scope>
</reference>
<dbReference type="AlphaFoldDB" id="A0A2N9H3V3"/>
<feature type="region of interest" description="Disordered" evidence="1">
    <location>
        <begin position="689"/>
        <end position="709"/>
    </location>
</feature>
<name>A0A2N9H3V3_FAGSY</name>